<evidence type="ECO:0000256" key="1">
    <source>
        <dbReference type="SAM" id="MobiDB-lite"/>
    </source>
</evidence>
<gene>
    <name evidence="2" type="ORF">LMG26411_01561</name>
</gene>
<evidence type="ECO:0000313" key="2">
    <source>
        <dbReference type="EMBL" id="CAG2138453.1"/>
    </source>
</evidence>
<feature type="region of interest" description="Disordered" evidence="1">
    <location>
        <begin position="112"/>
        <end position="142"/>
    </location>
</feature>
<keyword evidence="3" id="KW-1185">Reference proteome</keyword>
<accession>A0ABM8TDE9</accession>
<reference evidence="2 3" key="1">
    <citation type="submission" date="2021-03" db="EMBL/GenBank/DDBJ databases">
        <authorList>
            <person name="Peeters C."/>
        </authorList>
    </citation>
    <scope>NUCLEOTIDE SEQUENCE [LARGE SCALE GENOMIC DNA]</scope>
    <source>
        <strain evidence="2 3">LMG 26411</strain>
    </source>
</reference>
<evidence type="ECO:0000313" key="3">
    <source>
        <dbReference type="Proteomes" id="UP000672657"/>
    </source>
</evidence>
<dbReference type="Proteomes" id="UP000672657">
    <property type="component" value="Unassembled WGS sequence"/>
</dbReference>
<sequence length="200" mass="21256">MPPPCRPRTQVRARRGTLSTVLVRYFCRAICTARRPARGWPARPANSRSGTVDQGRSEYGASWGPYVSPIAPGHLSTALFTALSTADSTGFSTGPVPRLMRRADACLAGRLQHRQRTGAPASDSPARPRVARDHTGCDGTRAHRGNRHAAVAALGLADCAARPRRYGLCDVQPAASASAGVCACRSGRGCPCSRIRISRP</sequence>
<name>A0ABM8TDE9_9BURK</name>
<proteinExistence type="predicted"/>
<protein>
    <submittedName>
        <fullName evidence="2">Uncharacterized protein</fullName>
    </submittedName>
</protein>
<comment type="caution">
    <text evidence="2">The sequence shown here is derived from an EMBL/GenBank/DDBJ whole genome shotgun (WGS) entry which is preliminary data.</text>
</comment>
<dbReference type="EMBL" id="CAJPVI010000007">
    <property type="protein sequence ID" value="CAG2138453.1"/>
    <property type="molecule type" value="Genomic_DNA"/>
</dbReference>
<organism evidence="2 3">
    <name type="scientific">Cupriavidus numazuensis</name>
    <dbReference type="NCBI Taxonomy" id="221992"/>
    <lineage>
        <taxon>Bacteria</taxon>
        <taxon>Pseudomonadati</taxon>
        <taxon>Pseudomonadota</taxon>
        <taxon>Betaproteobacteria</taxon>
        <taxon>Burkholderiales</taxon>
        <taxon>Burkholderiaceae</taxon>
        <taxon>Cupriavidus</taxon>
    </lineage>
</organism>